<organism evidence="9 10">
    <name type="scientific">Ancrocorticia populi</name>
    <dbReference type="NCBI Taxonomy" id="2175228"/>
    <lineage>
        <taxon>Bacteria</taxon>
        <taxon>Bacillati</taxon>
        <taxon>Actinomycetota</taxon>
        <taxon>Actinomycetes</taxon>
        <taxon>Actinomycetales</taxon>
        <taxon>Actinomycetaceae</taxon>
        <taxon>Ancrocorticia</taxon>
    </lineage>
</organism>
<evidence type="ECO:0000313" key="10">
    <source>
        <dbReference type="Proteomes" id="UP000245283"/>
    </source>
</evidence>
<keyword evidence="1 7" id="KW-1003">Cell membrane</keyword>
<comment type="caution">
    <text evidence="9">The sequence shown here is derived from an EMBL/GenBank/DDBJ whole genome shotgun (WGS) entry which is preliminary data.</text>
</comment>
<feature type="region of interest" description="Disordered" evidence="8">
    <location>
        <begin position="158"/>
        <end position="178"/>
    </location>
</feature>
<proteinExistence type="inferred from homology"/>
<feature type="compositionally biased region" description="Acidic residues" evidence="8">
    <location>
        <begin position="162"/>
        <end position="178"/>
    </location>
</feature>
<reference evidence="10" key="1">
    <citation type="submission" date="2018-05" db="EMBL/GenBank/DDBJ databases">
        <authorList>
            <person name="Li Y."/>
        </authorList>
    </citation>
    <scope>NUCLEOTIDE SEQUENCE [LARGE SCALE GENOMIC DNA]</scope>
    <source>
        <strain evidence="10">sk1b4</strain>
    </source>
</reference>
<dbReference type="Gene3D" id="3.30.160.60">
    <property type="entry name" value="Classic Zinc Finger"/>
    <property type="match status" value="1"/>
</dbReference>
<dbReference type="GO" id="GO:0071555">
    <property type="term" value="P:cell wall organization"/>
    <property type="evidence" value="ECO:0007669"/>
    <property type="project" value="UniProtKB-KW"/>
</dbReference>
<evidence type="ECO:0000256" key="2">
    <source>
        <dbReference type="ARBA" id="ARBA00022692"/>
    </source>
</evidence>
<dbReference type="EMBL" id="QETB01000003">
    <property type="protein sequence ID" value="PWF26409.1"/>
    <property type="molecule type" value="Genomic_DNA"/>
</dbReference>
<keyword evidence="4 7" id="KW-0472">Membrane</keyword>
<dbReference type="Gene3D" id="3.30.1490.480">
    <property type="entry name" value="Endolytic murein transglycosylase"/>
    <property type="match status" value="1"/>
</dbReference>
<protein>
    <recommendedName>
        <fullName evidence="7">Endolytic murein transglycosylase</fullName>
        <ecNumber evidence="7">4.2.2.29</ecNumber>
    </recommendedName>
    <alternativeName>
        <fullName evidence="7">Peptidoglycan lytic transglycosylase</fullName>
    </alternativeName>
    <alternativeName>
        <fullName evidence="7">Peptidoglycan polymerization terminase</fullName>
    </alternativeName>
</protein>
<dbReference type="NCBIfam" id="TIGR00247">
    <property type="entry name" value="endolytic transglycosylase MltG"/>
    <property type="match status" value="1"/>
</dbReference>
<dbReference type="GO" id="GO:0009252">
    <property type="term" value="P:peptidoglycan biosynthetic process"/>
    <property type="evidence" value="ECO:0007669"/>
    <property type="project" value="UniProtKB-UniRule"/>
</dbReference>
<evidence type="ECO:0000256" key="4">
    <source>
        <dbReference type="ARBA" id="ARBA00023136"/>
    </source>
</evidence>
<comment type="subcellular location">
    <subcellularLocation>
        <location evidence="7">Cell membrane</location>
        <topology evidence="7">Single-pass membrane protein</topology>
    </subcellularLocation>
</comment>
<keyword evidence="5 7" id="KW-0456">Lyase</keyword>
<evidence type="ECO:0000256" key="6">
    <source>
        <dbReference type="ARBA" id="ARBA00023316"/>
    </source>
</evidence>
<comment type="similarity">
    <text evidence="7">Belongs to the transglycosylase MltG family.</text>
</comment>
<comment type="function">
    <text evidence="7">Functions as a peptidoglycan terminase that cleaves nascent peptidoglycan strands endolytically to terminate their elongation.</text>
</comment>
<keyword evidence="3 7" id="KW-1133">Transmembrane helix</keyword>
<accession>A0A2V1K5T9</accession>
<evidence type="ECO:0000256" key="3">
    <source>
        <dbReference type="ARBA" id="ARBA00022989"/>
    </source>
</evidence>
<dbReference type="EC" id="4.2.2.29" evidence="7"/>
<evidence type="ECO:0000256" key="5">
    <source>
        <dbReference type="ARBA" id="ARBA00023239"/>
    </source>
</evidence>
<dbReference type="PANTHER" id="PTHR30518">
    <property type="entry name" value="ENDOLYTIC MUREIN TRANSGLYCOSYLASE"/>
    <property type="match status" value="1"/>
</dbReference>
<dbReference type="InterPro" id="IPR003770">
    <property type="entry name" value="MLTG-like"/>
</dbReference>
<feature type="site" description="Important for catalytic activity" evidence="7">
    <location>
        <position position="234"/>
    </location>
</feature>
<feature type="transmembrane region" description="Helical" evidence="7">
    <location>
        <begin position="23"/>
        <end position="44"/>
    </location>
</feature>
<dbReference type="GO" id="GO:0008932">
    <property type="term" value="F:lytic endotransglycosylase activity"/>
    <property type="evidence" value="ECO:0007669"/>
    <property type="project" value="UniProtKB-UniRule"/>
</dbReference>
<dbReference type="RefSeq" id="WP_109093482.1">
    <property type="nucleotide sequence ID" value="NZ_CAMELQ010000019.1"/>
</dbReference>
<dbReference type="PANTHER" id="PTHR30518:SF2">
    <property type="entry name" value="ENDOLYTIC MUREIN TRANSGLYCOSYLASE"/>
    <property type="match status" value="1"/>
</dbReference>
<dbReference type="HAMAP" id="MF_02065">
    <property type="entry name" value="MltG"/>
    <property type="match status" value="1"/>
</dbReference>
<keyword evidence="6 7" id="KW-0961">Cell wall biogenesis/degradation</keyword>
<comment type="catalytic activity">
    <reaction evidence="7">
        <text>a peptidoglycan chain = a peptidoglycan chain with N-acetyl-1,6-anhydromuramyl-[peptide] at the reducing end + a peptidoglycan chain with N-acetylglucosamine at the non-reducing end.</text>
        <dbReference type="EC" id="4.2.2.29"/>
    </reaction>
</comment>
<dbReference type="OrthoDB" id="9814591at2"/>
<evidence type="ECO:0000313" key="9">
    <source>
        <dbReference type="EMBL" id="PWF26409.1"/>
    </source>
</evidence>
<dbReference type="Proteomes" id="UP000245283">
    <property type="component" value="Unassembled WGS sequence"/>
</dbReference>
<keyword evidence="10" id="KW-1185">Reference proteome</keyword>
<evidence type="ECO:0000256" key="1">
    <source>
        <dbReference type="ARBA" id="ARBA00022475"/>
    </source>
</evidence>
<dbReference type="GO" id="GO:0005886">
    <property type="term" value="C:plasma membrane"/>
    <property type="evidence" value="ECO:0007669"/>
    <property type="project" value="UniProtKB-SubCell"/>
</dbReference>
<evidence type="ECO:0000256" key="8">
    <source>
        <dbReference type="SAM" id="MobiDB-lite"/>
    </source>
</evidence>
<keyword evidence="2 7" id="KW-0812">Transmembrane</keyword>
<gene>
    <name evidence="7 9" type="primary">mltG</name>
    <name evidence="9" type="ORF">DD236_05985</name>
</gene>
<evidence type="ECO:0000256" key="7">
    <source>
        <dbReference type="HAMAP-Rule" id="MF_02065"/>
    </source>
</evidence>
<sequence>MSDIFEELEVVPARKKRRWVTPVLVSFIVMVLTAALVFLVPQFFSGSDRVSDYPGPGTGSVTVEIPEGSSGKSMAAILVDEDVVATEKAFVDAFNNDSRSGSIQPGVYTLKKEMSATGAVSALLDPAARAEQRVTIPEGWPKWRVYERLDTVLGLEPGTSEEAAEEGDIGLPEEAEGDPEGWYAPLTYTFESDTTVEEALAEMIDARIYQLEELDIDRDQWQEDLIKGSILEREAGNSADLNKVARVIDNRLADEDDVNGKLQMDSSVLYGLGIDSGVPTAKQLKEDTPYNTYLHAGLPPSPIGATGLDALEAVANPAKGDWLYFVTVNLDTGETKFSSTYEEHQKYVKEFREWLEENPQG</sequence>
<dbReference type="AlphaFoldDB" id="A0A2V1K5T9"/>
<name>A0A2V1K5T9_9ACTO</name>
<dbReference type="Pfam" id="PF02618">
    <property type="entry name" value="YceG"/>
    <property type="match status" value="1"/>
</dbReference>